<dbReference type="InterPro" id="IPR015793">
    <property type="entry name" value="Pyrv_Knase_brl"/>
</dbReference>
<keyword evidence="11 15" id="KW-0460">Magnesium</keyword>
<evidence type="ECO:0000256" key="13">
    <source>
        <dbReference type="ARBA" id="ARBA00023317"/>
    </source>
</evidence>
<dbReference type="SUPFAM" id="SSF50800">
    <property type="entry name" value="PK beta-barrel domain-like"/>
    <property type="match status" value="1"/>
</dbReference>
<dbReference type="Gene3D" id="2.40.33.10">
    <property type="entry name" value="PK beta-barrel domain-like"/>
    <property type="match status" value="1"/>
</dbReference>
<protein>
    <recommendedName>
        <fullName evidence="5 14">Pyruvate kinase</fullName>
        <ecNumber evidence="5 14">2.7.1.40</ecNumber>
    </recommendedName>
</protein>
<dbReference type="EC" id="2.7.1.40" evidence="5 14"/>
<dbReference type="GO" id="GO:0016301">
    <property type="term" value="F:kinase activity"/>
    <property type="evidence" value="ECO:0007669"/>
    <property type="project" value="UniProtKB-KW"/>
</dbReference>
<dbReference type="PRINTS" id="PR01050">
    <property type="entry name" value="PYRUVTKNASE"/>
</dbReference>
<comment type="cofactor">
    <cofactor evidence="1">
        <name>K(+)</name>
        <dbReference type="ChEBI" id="CHEBI:29103"/>
    </cofactor>
</comment>
<evidence type="ECO:0000256" key="15">
    <source>
        <dbReference type="RuleBase" id="RU000504"/>
    </source>
</evidence>
<proteinExistence type="inferred from homology"/>
<evidence type="ECO:0000256" key="9">
    <source>
        <dbReference type="ARBA" id="ARBA00022777"/>
    </source>
</evidence>
<comment type="caution">
    <text evidence="18">The sequence shown here is derived from an EMBL/GenBank/DDBJ whole genome shotgun (WGS) entry which is preliminary data.</text>
</comment>
<name>A0ABR6EC96_9ACTN</name>
<dbReference type="InterPro" id="IPR040442">
    <property type="entry name" value="Pyrv_kinase-like_dom_sf"/>
</dbReference>
<evidence type="ECO:0000259" key="16">
    <source>
        <dbReference type="Pfam" id="PF00224"/>
    </source>
</evidence>
<dbReference type="Proteomes" id="UP000766698">
    <property type="component" value="Unassembled WGS sequence"/>
</dbReference>
<keyword evidence="9 15" id="KW-0418">Kinase</keyword>
<feature type="domain" description="Pyruvate kinase barrel" evidence="16">
    <location>
        <begin position="1"/>
        <end position="322"/>
    </location>
</feature>
<dbReference type="Pfam" id="PF00224">
    <property type="entry name" value="PK"/>
    <property type="match status" value="1"/>
</dbReference>
<evidence type="ECO:0000256" key="8">
    <source>
        <dbReference type="ARBA" id="ARBA00022741"/>
    </source>
</evidence>
<dbReference type="InterPro" id="IPR011037">
    <property type="entry name" value="Pyrv_Knase-like_insert_dom_sf"/>
</dbReference>
<dbReference type="Gene3D" id="3.20.20.60">
    <property type="entry name" value="Phosphoenolpyruvate-binding domains"/>
    <property type="match status" value="1"/>
</dbReference>
<dbReference type="GO" id="GO:0004743">
    <property type="term" value="F:pyruvate kinase activity"/>
    <property type="evidence" value="ECO:0007669"/>
    <property type="project" value="UniProtKB-EC"/>
</dbReference>
<dbReference type="SUPFAM" id="SSF51621">
    <property type="entry name" value="Phosphoenolpyruvate/pyruvate domain"/>
    <property type="match status" value="1"/>
</dbReference>
<dbReference type="InterPro" id="IPR015806">
    <property type="entry name" value="Pyrv_Knase_insert_dom_sf"/>
</dbReference>
<evidence type="ECO:0000256" key="6">
    <source>
        <dbReference type="ARBA" id="ARBA00022679"/>
    </source>
</evidence>
<dbReference type="Pfam" id="PF02887">
    <property type="entry name" value="PK_C"/>
    <property type="match status" value="1"/>
</dbReference>
<evidence type="ECO:0000256" key="14">
    <source>
        <dbReference type="NCBIfam" id="TIGR01064"/>
    </source>
</evidence>
<evidence type="ECO:0000256" key="5">
    <source>
        <dbReference type="ARBA" id="ARBA00012142"/>
    </source>
</evidence>
<dbReference type="NCBIfam" id="NF004978">
    <property type="entry name" value="PRK06354.1"/>
    <property type="match status" value="1"/>
</dbReference>
<feature type="domain" description="Pyruvate kinase C-terminal" evidence="17">
    <location>
        <begin position="356"/>
        <end position="468"/>
    </location>
</feature>
<evidence type="ECO:0000313" key="19">
    <source>
        <dbReference type="Proteomes" id="UP000766698"/>
    </source>
</evidence>
<keyword evidence="10" id="KW-0067">ATP-binding</keyword>
<keyword evidence="19" id="KW-1185">Reference proteome</keyword>
<comment type="pathway">
    <text evidence="2 15">Carbohydrate degradation; glycolysis; pyruvate from D-glyceraldehyde 3-phosphate: step 5/5.</text>
</comment>
<evidence type="ECO:0000256" key="2">
    <source>
        <dbReference type="ARBA" id="ARBA00004997"/>
    </source>
</evidence>
<evidence type="ECO:0000256" key="3">
    <source>
        <dbReference type="ARBA" id="ARBA00008663"/>
    </source>
</evidence>
<keyword evidence="7" id="KW-0479">Metal-binding</keyword>
<dbReference type="InterPro" id="IPR001697">
    <property type="entry name" value="Pyr_Knase"/>
</dbReference>
<comment type="similarity">
    <text evidence="3 15">Belongs to the pyruvate kinase family.</text>
</comment>
<accession>A0ABR6EC96</accession>
<evidence type="ECO:0000256" key="1">
    <source>
        <dbReference type="ARBA" id="ARBA00001958"/>
    </source>
</evidence>
<keyword evidence="8" id="KW-0547">Nucleotide-binding</keyword>
<comment type="catalytic activity">
    <reaction evidence="15">
        <text>pyruvate + ATP = phosphoenolpyruvate + ADP + H(+)</text>
        <dbReference type="Rhea" id="RHEA:18157"/>
        <dbReference type="ChEBI" id="CHEBI:15361"/>
        <dbReference type="ChEBI" id="CHEBI:15378"/>
        <dbReference type="ChEBI" id="CHEBI:30616"/>
        <dbReference type="ChEBI" id="CHEBI:58702"/>
        <dbReference type="ChEBI" id="CHEBI:456216"/>
        <dbReference type="EC" id="2.7.1.40"/>
    </reaction>
</comment>
<evidence type="ECO:0000256" key="7">
    <source>
        <dbReference type="ARBA" id="ARBA00022723"/>
    </source>
</evidence>
<comment type="subunit">
    <text evidence="4">Homotetramer.</text>
</comment>
<evidence type="ECO:0000259" key="17">
    <source>
        <dbReference type="Pfam" id="PF02887"/>
    </source>
</evidence>
<evidence type="ECO:0000313" key="18">
    <source>
        <dbReference type="EMBL" id="MBB1242960.1"/>
    </source>
</evidence>
<dbReference type="RefSeq" id="WP_182854370.1">
    <property type="nucleotide sequence ID" value="NZ_WMLF01000044.1"/>
</dbReference>
<evidence type="ECO:0000256" key="11">
    <source>
        <dbReference type="ARBA" id="ARBA00022842"/>
    </source>
</evidence>
<evidence type="ECO:0000256" key="10">
    <source>
        <dbReference type="ARBA" id="ARBA00022840"/>
    </source>
</evidence>
<dbReference type="EMBL" id="WMLF01000044">
    <property type="protein sequence ID" value="MBB1242960.1"/>
    <property type="molecule type" value="Genomic_DNA"/>
</dbReference>
<dbReference type="NCBIfam" id="TIGR01064">
    <property type="entry name" value="pyruv_kin"/>
    <property type="match status" value="1"/>
</dbReference>
<organism evidence="18 19">
    <name type="scientific">Streptomyces durbertensis</name>
    <dbReference type="NCBI Taxonomy" id="2448886"/>
    <lineage>
        <taxon>Bacteria</taxon>
        <taxon>Bacillati</taxon>
        <taxon>Actinomycetota</taxon>
        <taxon>Actinomycetes</taxon>
        <taxon>Kitasatosporales</taxon>
        <taxon>Streptomycetaceae</taxon>
        <taxon>Streptomyces</taxon>
    </lineage>
</organism>
<dbReference type="InterPro" id="IPR036918">
    <property type="entry name" value="Pyrv_Knase_C_sf"/>
</dbReference>
<evidence type="ECO:0000256" key="4">
    <source>
        <dbReference type="ARBA" id="ARBA00011881"/>
    </source>
</evidence>
<sequence length="477" mass="51302">MRRAKIVCTLGPATDTYEQIEELVRAGADVARLNLAHGTHGEHEARLRHLRTAAHRTGRRVGTLVDLQGPKVQLGTFGQGPAVLEVDDEFTVSTRDLPGDHTRCATTHAALHRDVRPGHRLLVEHDGPVLEVTEVRGRDVHTRVRVGGIVSDHKVLYLPDTDTTLPVLTKKDEDDLRWALRNDVDLVALPHTRGADDVLPLRRVMAEEDVRRPVLATLEKPQSVEQLHAVLDAFDGLLIARGDLGVELPLQTIPAVQKHAVKLANRNAKPVIVATQMLDSMVENPRPTRAEVSDIANAVIDGADALMLSAETSVGKYPTAAVATMSRIVAATERDLLARGLPPLVPASKPRTRGGAVARAAAELGDFLDARYLVAFTQSGDTARRLARYRSPIPLLAFTPDPATHGQLNLSWGVEAILGPHVGTTDEMVRQVEEQLLALGRCVPGDVVVITAGSPPGVAGTTNLVRVHRVGGSGGGR</sequence>
<keyword evidence="13 18" id="KW-0670">Pyruvate</keyword>
<dbReference type="InterPro" id="IPR015813">
    <property type="entry name" value="Pyrv/PenolPyrv_kinase-like_dom"/>
</dbReference>
<reference evidence="19" key="1">
    <citation type="journal article" date="2020" name="Syst. Appl. Microbiol.">
        <title>Streptomyces alkaliterrae sp. nov., isolated from an alkaline soil, and emended descriptions of Streptomyces alkaliphilus, Streptomyces calidiresistens and Streptomyces durbertensis.</title>
        <authorList>
            <person name="Swiecimska M."/>
            <person name="Golinska P."/>
            <person name="Nouioui I."/>
            <person name="Wypij M."/>
            <person name="Rai M."/>
            <person name="Sangal V."/>
            <person name="Goodfellow M."/>
        </authorList>
    </citation>
    <scope>NUCLEOTIDE SEQUENCE [LARGE SCALE GENOMIC DNA]</scope>
    <source>
        <strain evidence="19">DSM 104538</strain>
    </source>
</reference>
<evidence type="ECO:0000256" key="12">
    <source>
        <dbReference type="ARBA" id="ARBA00023152"/>
    </source>
</evidence>
<keyword evidence="12 15" id="KW-0324">Glycolysis</keyword>
<keyword evidence="6 15" id="KW-0808">Transferase</keyword>
<dbReference type="PANTHER" id="PTHR11817">
    <property type="entry name" value="PYRUVATE KINASE"/>
    <property type="match status" value="1"/>
</dbReference>
<dbReference type="InterPro" id="IPR015795">
    <property type="entry name" value="Pyrv_Knase_C"/>
</dbReference>
<dbReference type="NCBIfam" id="NF004491">
    <property type="entry name" value="PRK05826.1"/>
    <property type="match status" value="1"/>
</dbReference>
<dbReference type="SUPFAM" id="SSF52935">
    <property type="entry name" value="PK C-terminal domain-like"/>
    <property type="match status" value="1"/>
</dbReference>
<gene>
    <name evidence="18" type="primary">pyk</name>
    <name evidence="18" type="ORF">GL263_05190</name>
</gene>
<dbReference type="Gene3D" id="3.40.1380.20">
    <property type="entry name" value="Pyruvate kinase, C-terminal domain"/>
    <property type="match status" value="1"/>
</dbReference>